<evidence type="ECO:0000256" key="4">
    <source>
        <dbReference type="ARBA" id="ARBA00012233"/>
    </source>
</evidence>
<evidence type="ECO:0000313" key="14">
    <source>
        <dbReference type="EMBL" id="UTV30533.1"/>
    </source>
</evidence>
<dbReference type="NCBIfam" id="NF006551">
    <property type="entry name" value="PRK09050.1"/>
    <property type="match status" value="1"/>
</dbReference>
<evidence type="ECO:0000256" key="11">
    <source>
        <dbReference type="RuleBase" id="RU003557"/>
    </source>
</evidence>
<proteinExistence type="inferred from homology"/>
<dbReference type="RefSeq" id="WP_255391892.1">
    <property type="nucleotide sequence ID" value="NZ_CP101509.1"/>
</dbReference>
<evidence type="ECO:0000256" key="2">
    <source>
        <dbReference type="ARBA" id="ARBA00005071"/>
    </source>
</evidence>
<dbReference type="SUPFAM" id="SSF53901">
    <property type="entry name" value="Thiolase-like"/>
    <property type="match status" value="2"/>
</dbReference>
<feature type="domain" description="Thiolase N-terminal" evidence="12">
    <location>
        <begin position="4"/>
        <end position="266"/>
    </location>
</feature>
<dbReference type="Proteomes" id="UP001057998">
    <property type="component" value="Chromosome 2"/>
</dbReference>
<evidence type="ECO:0000256" key="9">
    <source>
        <dbReference type="ARBA" id="ARBA00041222"/>
    </source>
</evidence>
<comment type="catalytic activity">
    <reaction evidence="10">
        <text>succinyl-CoA + acetyl-CoA = 3-oxoadipyl-CoA + CoA</text>
        <dbReference type="Rhea" id="RHEA:19481"/>
        <dbReference type="ChEBI" id="CHEBI:57287"/>
        <dbReference type="ChEBI" id="CHEBI:57288"/>
        <dbReference type="ChEBI" id="CHEBI:57292"/>
        <dbReference type="ChEBI" id="CHEBI:57348"/>
        <dbReference type="EC" id="2.3.1.174"/>
    </reaction>
</comment>
<dbReference type="InterPro" id="IPR020617">
    <property type="entry name" value="Thiolase_C"/>
</dbReference>
<keyword evidence="8 11" id="KW-0012">Acyltransferase</keyword>
<dbReference type="PROSITE" id="PS00737">
    <property type="entry name" value="THIOLASE_2"/>
    <property type="match status" value="1"/>
</dbReference>
<dbReference type="GO" id="GO:0033812">
    <property type="term" value="F:3-oxoadipyl-CoA thiolase activity"/>
    <property type="evidence" value="ECO:0007669"/>
    <property type="project" value="UniProtKB-EC"/>
</dbReference>
<protein>
    <recommendedName>
        <fullName evidence="5">Beta-ketoadipyl-CoA thiolase</fullName>
        <ecNumber evidence="4">2.3.1.174</ecNumber>
    </recommendedName>
    <alternativeName>
        <fullName evidence="9">3-oxoadipyl-CoA thiolase</fullName>
    </alternativeName>
</protein>
<dbReference type="NCBIfam" id="TIGR02430">
    <property type="entry name" value="pcaF"/>
    <property type="match status" value="1"/>
</dbReference>
<dbReference type="InterPro" id="IPR020610">
    <property type="entry name" value="Thiolase_AS"/>
</dbReference>
<evidence type="ECO:0000256" key="6">
    <source>
        <dbReference type="ARBA" id="ARBA00022679"/>
    </source>
</evidence>
<evidence type="ECO:0000256" key="3">
    <source>
        <dbReference type="ARBA" id="ARBA00010982"/>
    </source>
</evidence>
<organism evidence="14 15">
    <name type="scientific">Photobacterium atrarenae</name>
    <dbReference type="NCBI Taxonomy" id="865757"/>
    <lineage>
        <taxon>Bacteria</taxon>
        <taxon>Pseudomonadati</taxon>
        <taxon>Pseudomonadota</taxon>
        <taxon>Gammaproteobacteria</taxon>
        <taxon>Vibrionales</taxon>
        <taxon>Vibrionaceae</taxon>
        <taxon>Photobacterium</taxon>
    </lineage>
</organism>
<dbReference type="InterPro" id="IPR016039">
    <property type="entry name" value="Thiolase-like"/>
</dbReference>
<dbReference type="PANTHER" id="PTHR18919">
    <property type="entry name" value="ACETYL-COA C-ACYLTRANSFERASE"/>
    <property type="match status" value="1"/>
</dbReference>
<sequence>MNDVYLCDAVRTPIGRYGGALASVRVDDLAALPIKALMARNPEVNWQQVDDVLLGCANQSGEDNRNVARMATLIAGLPIEVPGATINRLCGSGLNAIGDAARAIRSGETDLIIAGGIESMSRAPFVIPKATSAFARSAELYDTTMGWRFINPEFDRQFGTETMPKTAENLAAEFGISRADQDKFAVSSQLKAATAQEDGRLAEEIIAVTLANKKGPPTIVDQDEHLRATSFDKLSQLKPLFEGGTITAGNASGINDGAAALLLASAAGLKQHNLTPRARILGMAVAGVPPRIMGLGPVPATQKLLSQLNMTLSDFDLLEFNEAFAAQALTCTRQLGLADDDPRINPQGGAIALGHPLGMSGARLATTAMYQLERTGGKLALCTMCIGVGQGIAVAIERV</sequence>
<dbReference type="EMBL" id="CP101509">
    <property type="protein sequence ID" value="UTV30533.1"/>
    <property type="molecule type" value="Genomic_DNA"/>
</dbReference>
<dbReference type="Gene3D" id="3.40.47.10">
    <property type="match status" value="1"/>
</dbReference>
<dbReference type="PIRSF" id="PIRSF000429">
    <property type="entry name" value="Ac-CoA_Ac_transf"/>
    <property type="match status" value="1"/>
</dbReference>
<dbReference type="InterPro" id="IPR020615">
    <property type="entry name" value="Thiolase_acyl_enz_int_AS"/>
</dbReference>
<comment type="function">
    <text evidence="1">Catalyzes thiolytic cleavage of beta-ketoadipyl-CoA to succinyl-CoA and acetyl-CoA.</text>
</comment>
<dbReference type="InterPro" id="IPR012793">
    <property type="entry name" value="PcaF"/>
</dbReference>
<gene>
    <name evidence="14" type="primary">pcaF</name>
    <name evidence="14" type="ORF">NNL38_18365</name>
</gene>
<accession>A0ABY5GMH4</accession>
<evidence type="ECO:0000256" key="10">
    <source>
        <dbReference type="ARBA" id="ARBA00048527"/>
    </source>
</evidence>
<evidence type="ECO:0000256" key="1">
    <source>
        <dbReference type="ARBA" id="ARBA00003720"/>
    </source>
</evidence>
<dbReference type="PANTHER" id="PTHR18919:SF107">
    <property type="entry name" value="ACETYL-COA ACETYLTRANSFERASE, CYTOSOLIC"/>
    <property type="match status" value="1"/>
</dbReference>
<evidence type="ECO:0000313" key="15">
    <source>
        <dbReference type="Proteomes" id="UP001057998"/>
    </source>
</evidence>
<keyword evidence="7" id="KW-0058">Aromatic hydrocarbons catabolism</keyword>
<dbReference type="InterPro" id="IPR020613">
    <property type="entry name" value="Thiolase_CS"/>
</dbReference>
<comment type="similarity">
    <text evidence="3 11">Belongs to the thiolase-like superfamily. Thiolase family.</text>
</comment>
<dbReference type="InterPro" id="IPR020616">
    <property type="entry name" value="Thiolase_N"/>
</dbReference>
<reference evidence="14" key="1">
    <citation type="submission" date="2022-07" db="EMBL/GenBank/DDBJ databases">
        <title>Genome sequencing of Photobacterium atrarenae GJH2-4.</title>
        <authorList>
            <person name="Park S.-J."/>
        </authorList>
    </citation>
    <scope>NUCLEOTIDE SEQUENCE</scope>
    <source>
        <strain evidence="14">GJH2-4</strain>
    </source>
</reference>
<dbReference type="CDD" id="cd00751">
    <property type="entry name" value="thiolase"/>
    <property type="match status" value="1"/>
</dbReference>
<dbReference type="NCBIfam" id="TIGR01930">
    <property type="entry name" value="AcCoA-C-Actrans"/>
    <property type="match status" value="1"/>
</dbReference>
<dbReference type="Pfam" id="PF00108">
    <property type="entry name" value="Thiolase_N"/>
    <property type="match status" value="1"/>
</dbReference>
<dbReference type="PROSITE" id="PS00099">
    <property type="entry name" value="THIOLASE_3"/>
    <property type="match status" value="1"/>
</dbReference>
<keyword evidence="15" id="KW-1185">Reference proteome</keyword>
<evidence type="ECO:0000256" key="7">
    <source>
        <dbReference type="ARBA" id="ARBA00022797"/>
    </source>
</evidence>
<dbReference type="PROSITE" id="PS00098">
    <property type="entry name" value="THIOLASE_1"/>
    <property type="match status" value="1"/>
</dbReference>
<name>A0ABY5GMH4_9GAMM</name>
<dbReference type="EC" id="2.3.1.174" evidence="4"/>
<evidence type="ECO:0000259" key="13">
    <source>
        <dbReference type="Pfam" id="PF02803"/>
    </source>
</evidence>
<comment type="pathway">
    <text evidence="2">Aromatic compound metabolism; beta-ketoadipate pathway; acetyl-CoA and succinyl-CoA from 3-oxoadipate: step 2/2.</text>
</comment>
<dbReference type="InterPro" id="IPR002155">
    <property type="entry name" value="Thiolase"/>
</dbReference>
<keyword evidence="6 11" id="KW-0808">Transferase</keyword>
<dbReference type="Pfam" id="PF02803">
    <property type="entry name" value="Thiolase_C"/>
    <property type="match status" value="1"/>
</dbReference>
<evidence type="ECO:0000256" key="8">
    <source>
        <dbReference type="ARBA" id="ARBA00023315"/>
    </source>
</evidence>
<evidence type="ECO:0000256" key="5">
    <source>
        <dbReference type="ARBA" id="ARBA00016181"/>
    </source>
</evidence>
<feature type="domain" description="Thiolase C-terminal" evidence="13">
    <location>
        <begin position="275"/>
        <end position="398"/>
    </location>
</feature>
<evidence type="ECO:0000259" key="12">
    <source>
        <dbReference type="Pfam" id="PF00108"/>
    </source>
</evidence>